<dbReference type="VEuPathDB" id="VectorBase:RPRC002154"/>
<sequence>MKLLFIFPFFFFLASVQNVFVDAWSLSRRNGWCLFSRCSPSAEEPPAPSAELQDSHVSSSSGLETKVEQLSEEVVTSNILDLVRVVPGMDYIAELGKNSFKKVLEFWKYLSQSIETFLERKDGLIDQLVESGREVESRITAGATNMVQEAVKSGSSVFHSSLVTASDYTNRVLGGVNSVSAISDSFTASIHKITELLREMRQILLSPSNYAE</sequence>
<evidence type="ECO:0000313" key="2">
    <source>
        <dbReference type="Proteomes" id="UP000015103"/>
    </source>
</evidence>
<dbReference type="AlphaFoldDB" id="T1HDN2"/>
<organism evidence="1 2">
    <name type="scientific">Rhodnius prolixus</name>
    <name type="common">Triatomid bug</name>
    <dbReference type="NCBI Taxonomy" id="13249"/>
    <lineage>
        <taxon>Eukaryota</taxon>
        <taxon>Metazoa</taxon>
        <taxon>Ecdysozoa</taxon>
        <taxon>Arthropoda</taxon>
        <taxon>Hexapoda</taxon>
        <taxon>Insecta</taxon>
        <taxon>Pterygota</taxon>
        <taxon>Neoptera</taxon>
        <taxon>Paraneoptera</taxon>
        <taxon>Hemiptera</taxon>
        <taxon>Heteroptera</taxon>
        <taxon>Panheteroptera</taxon>
        <taxon>Cimicomorpha</taxon>
        <taxon>Reduviidae</taxon>
        <taxon>Triatominae</taxon>
        <taxon>Rhodnius</taxon>
    </lineage>
</organism>
<accession>T1HDN2</accession>
<evidence type="ECO:0000313" key="1">
    <source>
        <dbReference type="EnsemblMetazoa" id="RPRC002154-PA"/>
    </source>
</evidence>
<dbReference type="EnsemblMetazoa" id="RPRC002154-RA">
    <property type="protein sequence ID" value="RPRC002154-PA"/>
    <property type="gene ID" value="RPRC002154"/>
</dbReference>
<proteinExistence type="predicted"/>
<dbReference type="EMBL" id="ACPB03006551">
    <property type="status" value="NOT_ANNOTATED_CDS"/>
    <property type="molecule type" value="Genomic_DNA"/>
</dbReference>
<dbReference type="HOGENOM" id="CLU_115569_0_0_1"/>
<dbReference type="Proteomes" id="UP000015103">
    <property type="component" value="Unassembled WGS sequence"/>
</dbReference>
<dbReference type="InParanoid" id="T1HDN2"/>
<keyword evidence="2" id="KW-1185">Reference proteome</keyword>
<protein>
    <submittedName>
        <fullName evidence="1">Uncharacterized protein</fullName>
    </submittedName>
</protein>
<name>T1HDN2_RHOPR</name>
<reference evidence="1" key="1">
    <citation type="submission" date="2015-05" db="UniProtKB">
        <authorList>
            <consortium name="EnsemblMetazoa"/>
        </authorList>
    </citation>
    <scope>IDENTIFICATION</scope>
</reference>